<evidence type="ECO:0000256" key="1">
    <source>
        <dbReference type="ARBA" id="ARBA00023284"/>
    </source>
</evidence>
<organism evidence="3 4">
    <name type="scientific">Mesoterricola silvestris</name>
    <dbReference type="NCBI Taxonomy" id="2927979"/>
    <lineage>
        <taxon>Bacteria</taxon>
        <taxon>Pseudomonadati</taxon>
        <taxon>Acidobacteriota</taxon>
        <taxon>Holophagae</taxon>
        <taxon>Holophagales</taxon>
        <taxon>Holophagaceae</taxon>
        <taxon>Mesoterricola</taxon>
    </lineage>
</organism>
<dbReference type="EMBL" id="AP027080">
    <property type="protein sequence ID" value="BDU74150.1"/>
    <property type="molecule type" value="Genomic_DNA"/>
</dbReference>
<dbReference type="InterPro" id="IPR000866">
    <property type="entry name" value="AhpC/TSA"/>
</dbReference>
<feature type="domain" description="Thioredoxin" evidence="2">
    <location>
        <begin position="203"/>
        <end position="371"/>
    </location>
</feature>
<evidence type="ECO:0000313" key="4">
    <source>
        <dbReference type="Proteomes" id="UP001238179"/>
    </source>
</evidence>
<dbReference type="InterPro" id="IPR050553">
    <property type="entry name" value="Thioredoxin_ResA/DsbE_sf"/>
</dbReference>
<sequence>MRTLAAVVCLGPALFAAKAPSPDAQALIKAVRARNEAFTKALTVHLGAGKPYTSFTFDLQPDIDACAARLKREKRPEMRMALGLALCAYKSMKPVQANTLDPEDLALLKTVPMDSPLWALYPQGPLFLARDFKSPADMSAFLERFTERATVPELRQSLLVNAFYAAHSGGDEAAWKKALARLEKEFPKAKITAEIRSYATVRINVGKPAPAFKVRTLDGNGEVLTLESFKGKYLLMDFWATWCVPCKEAMPTLHKVHAAYKDKGLEMLSVADDKSAEVVQAYRKNPATPMPWHNVVVVFDSKSRTRDNPISEDYGIHQLPTLVLIGPDGKVLADDKALHGDLEAAVARFIGAGAPAVDFAALQKDLEAIAAKVRAAVQAHGEAKKPDPFQVDPAILGPLRERARKATGLLREALLVQEATFAPQLRLESAFKDQVLKEVKPSSEAWRVAPDAAPGLAQIWGDEAKPYVEALRAEGIPQVRAALFASDAYELLAKDPQAALATVAKAKALDPESQTVKMVEKMVQGELKTAIGSMAPAFRIENLEDPGKTYTLADFKGKYLLVDFWGTWCGWCVKELPTTHKVYAKFKDKGFEILSVAKEAKADAVIAFRKKPGFPMPWKHGLLHDTKEAADPMVTDFGVAGFPSLFLIGPDGKLLAKGGDLREENLEKTLEKFLR</sequence>
<dbReference type="PROSITE" id="PS00194">
    <property type="entry name" value="THIOREDOXIN_1"/>
    <property type="match status" value="1"/>
</dbReference>
<accession>A0AA48KAI7</accession>
<dbReference type="InterPro" id="IPR013766">
    <property type="entry name" value="Thioredoxin_domain"/>
</dbReference>
<dbReference type="AlphaFoldDB" id="A0AA48KAI7"/>
<name>A0AA48KAI7_9BACT</name>
<dbReference type="CDD" id="cd02966">
    <property type="entry name" value="TlpA_like_family"/>
    <property type="match status" value="2"/>
</dbReference>
<dbReference type="PANTHER" id="PTHR42852:SF13">
    <property type="entry name" value="PROTEIN DIPZ"/>
    <property type="match status" value="1"/>
</dbReference>
<evidence type="ECO:0000313" key="3">
    <source>
        <dbReference type="EMBL" id="BDU74150.1"/>
    </source>
</evidence>
<dbReference type="SUPFAM" id="SSF52833">
    <property type="entry name" value="Thioredoxin-like"/>
    <property type="match status" value="2"/>
</dbReference>
<keyword evidence="1" id="KW-0676">Redox-active center</keyword>
<dbReference type="Gene3D" id="3.40.30.10">
    <property type="entry name" value="Glutaredoxin"/>
    <property type="match status" value="2"/>
</dbReference>
<gene>
    <name evidence="3" type="ORF">METEAL_33240</name>
</gene>
<dbReference type="KEGG" id="msil:METEAL_33240"/>
<dbReference type="PANTHER" id="PTHR42852">
    <property type="entry name" value="THIOL:DISULFIDE INTERCHANGE PROTEIN DSBE"/>
    <property type="match status" value="1"/>
</dbReference>
<feature type="domain" description="Thioredoxin" evidence="2">
    <location>
        <begin position="529"/>
        <end position="675"/>
    </location>
</feature>
<dbReference type="Proteomes" id="UP001238179">
    <property type="component" value="Chromosome"/>
</dbReference>
<dbReference type="GO" id="GO:0016209">
    <property type="term" value="F:antioxidant activity"/>
    <property type="evidence" value="ECO:0007669"/>
    <property type="project" value="InterPro"/>
</dbReference>
<dbReference type="PROSITE" id="PS51352">
    <property type="entry name" value="THIOREDOXIN_2"/>
    <property type="match status" value="2"/>
</dbReference>
<reference evidence="4" key="1">
    <citation type="journal article" date="2023" name="Int. J. Syst. Evol. Microbiol.">
        <title>Mesoterricola silvestris gen. nov., sp. nov., Mesoterricola sediminis sp. nov., Geothrix oryzae sp. nov., Geothrix edaphica sp. nov., Geothrix rubra sp. nov., and Geothrix limicola sp. nov., six novel members of Acidobacteriota isolated from soils.</title>
        <authorList>
            <person name="Itoh H."/>
            <person name="Sugisawa Y."/>
            <person name="Mise K."/>
            <person name="Xu Z."/>
            <person name="Kuniyasu M."/>
            <person name="Ushijima N."/>
            <person name="Kawano K."/>
            <person name="Kobayashi E."/>
            <person name="Shiratori Y."/>
            <person name="Masuda Y."/>
            <person name="Senoo K."/>
        </authorList>
    </citation>
    <scope>NUCLEOTIDE SEQUENCE [LARGE SCALE GENOMIC DNA]</scope>
    <source>
        <strain evidence="4">W79</strain>
    </source>
</reference>
<dbReference type="InterPro" id="IPR036249">
    <property type="entry name" value="Thioredoxin-like_sf"/>
</dbReference>
<proteinExistence type="predicted"/>
<dbReference type="Pfam" id="PF00578">
    <property type="entry name" value="AhpC-TSA"/>
    <property type="match status" value="2"/>
</dbReference>
<protein>
    <recommendedName>
        <fullName evidence="2">Thioredoxin domain-containing protein</fullName>
    </recommendedName>
</protein>
<evidence type="ECO:0000259" key="2">
    <source>
        <dbReference type="PROSITE" id="PS51352"/>
    </source>
</evidence>
<dbReference type="GO" id="GO:0016491">
    <property type="term" value="F:oxidoreductase activity"/>
    <property type="evidence" value="ECO:0007669"/>
    <property type="project" value="InterPro"/>
</dbReference>
<dbReference type="RefSeq" id="WP_316412821.1">
    <property type="nucleotide sequence ID" value="NZ_AP027080.1"/>
</dbReference>
<dbReference type="InterPro" id="IPR017937">
    <property type="entry name" value="Thioredoxin_CS"/>
</dbReference>
<keyword evidence="4" id="KW-1185">Reference proteome</keyword>